<evidence type="ECO:0000313" key="2">
    <source>
        <dbReference type="EMBL" id="GAQ85822.1"/>
    </source>
</evidence>
<keyword evidence="3" id="KW-1185">Reference proteome</keyword>
<organism evidence="2 3">
    <name type="scientific">Klebsormidium nitens</name>
    <name type="common">Green alga</name>
    <name type="synonym">Ulothrix nitens</name>
    <dbReference type="NCBI Taxonomy" id="105231"/>
    <lineage>
        <taxon>Eukaryota</taxon>
        <taxon>Viridiplantae</taxon>
        <taxon>Streptophyta</taxon>
        <taxon>Klebsormidiophyceae</taxon>
        <taxon>Klebsormidiales</taxon>
        <taxon>Klebsormidiaceae</taxon>
        <taxon>Klebsormidium</taxon>
    </lineage>
</organism>
<evidence type="ECO:0000256" key="1">
    <source>
        <dbReference type="SAM" id="SignalP"/>
    </source>
</evidence>
<keyword evidence="1" id="KW-0732">Signal</keyword>
<protein>
    <recommendedName>
        <fullName evidence="4">Hexosyltransferase</fullName>
    </recommendedName>
</protein>
<evidence type="ECO:0008006" key="4">
    <source>
        <dbReference type="Google" id="ProtNLM"/>
    </source>
</evidence>
<dbReference type="STRING" id="105231.A0A0U9HK45"/>
<dbReference type="Proteomes" id="UP000054558">
    <property type="component" value="Unassembled WGS sequence"/>
</dbReference>
<feature type="chain" id="PRO_5006864974" description="Hexosyltransferase" evidence="1">
    <location>
        <begin position="32"/>
        <end position="429"/>
    </location>
</feature>
<dbReference type="AlphaFoldDB" id="A0A0U9HK45"/>
<accession>A0A0U9HK45</accession>
<sequence length="429" mass="46769">MGRVLHPTGLQLALLLPLIFSILVLFHTTSSRTPFCLLRKCTIETAKDSLRSSPRKVVTDGNSIRVFSDGRLSDGWFADLQDLRGTARKPAELGGWTEGKGFGTGFGTGFGNESADSSELSGFQLSGGARLWLKSNVAFATPRTIRIEALGTEAGSLELTLLTLDGGHEHSQNFNVSSVAGESGSMLLVADLQGAQFLLWQSVEVGNTGTGTLFLRSVQIAYPSSSELLKEQVGRIRAASPAFLSNRTVRVGGPSILVSLLSLAEESHFQRRLVPLISVLAPEVDLLVFVGNNTGEAQAAALAEKYGGLPLRWRNVSDAYPPRLKEFDSWQYVYENHVDDYEWFLHMDDDTFLNVANLRAFLQSVPTLVRNTFEPLYIGSPGFGATTHFHGRPLDLPVGRWAVPFPVFPFPVISFLRLAAMAQLTNVGD</sequence>
<proteinExistence type="predicted"/>
<dbReference type="OrthoDB" id="5857464at2759"/>
<dbReference type="Gene3D" id="3.90.550.50">
    <property type="match status" value="1"/>
</dbReference>
<feature type="signal peptide" evidence="1">
    <location>
        <begin position="1"/>
        <end position="31"/>
    </location>
</feature>
<reference evidence="2 3" key="1">
    <citation type="journal article" date="2014" name="Nat. Commun.">
        <title>Klebsormidium flaccidum genome reveals primary factors for plant terrestrial adaptation.</title>
        <authorList>
            <person name="Hori K."/>
            <person name="Maruyama F."/>
            <person name="Fujisawa T."/>
            <person name="Togashi T."/>
            <person name="Yamamoto N."/>
            <person name="Seo M."/>
            <person name="Sato S."/>
            <person name="Yamada T."/>
            <person name="Mori H."/>
            <person name="Tajima N."/>
            <person name="Moriyama T."/>
            <person name="Ikeuchi M."/>
            <person name="Watanabe M."/>
            <person name="Wada H."/>
            <person name="Kobayashi K."/>
            <person name="Saito M."/>
            <person name="Masuda T."/>
            <person name="Sasaki-Sekimoto Y."/>
            <person name="Mashiguchi K."/>
            <person name="Awai K."/>
            <person name="Shimojima M."/>
            <person name="Masuda S."/>
            <person name="Iwai M."/>
            <person name="Nobusawa T."/>
            <person name="Narise T."/>
            <person name="Kondo S."/>
            <person name="Saito H."/>
            <person name="Sato R."/>
            <person name="Murakawa M."/>
            <person name="Ihara Y."/>
            <person name="Oshima-Yamada Y."/>
            <person name="Ohtaka K."/>
            <person name="Satoh M."/>
            <person name="Sonobe K."/>
            <person name="Ishii M."/>
            <person name="Ohtani R."/>
            <person name="Kanamori-Sato M."/>
            <person name="Honoki R."/>
            <person name="Miyazaki D."/>
            <person name="Mochizuki H."/>
            <person name="Umetsu J."/>
            <person name="Higashi K."/>
            <person name="Shibata D."/>
            <person name="Kamiya Y."/>
            <person name="Sato N."/>
            <person name="Nakamura Y."/>
            <person name="Tabata S."/>
            <person name="Ida S."/>
            <person name="Kurokawa K."/>
            <person name="Ohta H."/>
        </authorList>
    </citation>
    <scope>NUCLEOTIDE SEQUENCE [LARGE SCALE GENOMIC DNA]</scope>
    <source>
        <strain evidence="2 3">NIES-2285</strain>
    </source>
</reference>
<name>A0A0U9HK45_KLENI</name>
<gene>
    <name evidence="2" type="ORF">KFL_002560070</name>
</gene>
<dbReference type="EMBL" id="DF237205">
    <property type="protein sequence ID" value="GAQ85822.1"/>
    <property type="molecule type" value="Genomic_DNA"/>
</dbReference>
<evidence type="ECO:0000313" key="3">
    <source>
        <dbReference type="Proteomes" id="UP000054558"/>
    </source>
</evidence>